<accession>A0A6A5SPK7</accession>
<evidence type="ECO:0000313" key="2">
    <source>
        <dbReference type="Proteomes" id="UP000800038"/>
    </source>
</evidence>
<proteinExistence type="predicted"/>
<gene>
    <name evidence="1" type="ORF">EJ02DRAFT_404415</name>
</gene>
<organism evidence="1 2">
    <name type="scientific">Clathrospora elynae</name>
    <dbReference type="NCBI Taxonomy" id="706981"/>
    <lineage>
        <taxon>Eukaryota</taxon>
        <taxon>Fungi</taxon>
        <taxon>Dikarya</taxon>
        <taxon>Ascomycota</taxon>
        <taxon>Pezizomycotina</taxon>
        <taxon>Dothideomycetes</taxon>
        <taxon>Pleosporomycetidae</taxon>
        <taxon>Pleosporales</taxon>
        <taxon>Diademaceae</taxon>
        <taxon>Clathrospora</taxon>
    </lineage>
</organism>
<evidence type="ECO:0000313" key="1">
    <source>
        <dbReference type="EMBL" id="KAF1941439.1"/>
    </source>
</evidence>
<dbReference type="OrthoDB" id="3735927at2759"/>
<keyword evidence="2" id="KW-1185">Reference proteome</keyword>
<sequence length="132" mass="14664">MATQAPQVPTQLLEQRIFELLQPFRDECYSSEDALSSNKERKALILCENVAFIIRHNQSSYGKIIVPDDLSIASRNWSSMIKGVGVAGLGIFVNANVYSNMILRTSVARGDGVVDKLTVETDKVLQNFFPDV</sequence>
<protein>
    <submittedName>
        <fullName evidence="1">Uncharacterized protein</fullName>
    </submittedName>
</protein>
<dbReference type="EMBL" id="ML976047">
    <property type="protein sequence ID" value="KAF1941439.1"/>
    <property type="molecule type" value="Genomic_DNA"/>
</dbReference>
<reference evidence="1" key="1">
    <citation type="journal article" date="2020" name="Stud. Mycol.">
        <title>101 Dothideomycetes genomes: a test case for predicting lifestyles and emergence of pathogens.</title>
        <authorList>
            <person name="Haridas S."/>
            <person name="Albert R."/>
            <person name="Binder M."/>
            <person name="Bloem J."/>
            <person name="Labutti K."/>
            <person name="Salamov A."/>
            <person name="Andreopoulos B."/>
            <person name="Baker S."/>
            <person name="Barry K."/>
            <person name="Bills G."/>
            <person name="Bluhm B."/>
            <person name="Cannon C."/>
            <person name="Castanera R."/>
            <person name="Culley D."/>
            <person name="Daum C."/>
            <person name="Ezra D."/>
            <person name="Gonzalez J."/>
            <person name="Henrissat B."/>
            <person name="Kuo A."/>
            <person name="Liang C."/>
            <person name="Lipzen A."/>
            <person name="Lutzoni F."/>
            <person name="Magnuson J."/>
            <person name="Mondo S."/>
            <person name="Nolan M."/>
            <person name="Ohm R."/>
            <person name="Pangilinan J."/>
            <person name="Park H.-J."/>
            <person name="Ramirez L."/>
            <person name="Alfaro M."/>
            <person name="Sun H."/>
            <person name="Tritt A."/>
            <person name="Yoshinaga Y."/>
            <person name="Zwiers L.-H."/>
            <person name="Turgeon B."/>
            <person name="Goodwin S."/>
            <person name="Spatafora J."/>
            <person name="Crous P."/>
            <person name="Grigoriev I."/>
        </authorList>
    </citation>
    <scope>NUCLEOTIDE SEQUENCE</scope>
    <source>
        <strain evidence="1">CBS 161.51</strain>
    </source>
</reference>
<dbReference type="AlphaFoldDB" id="A0A6A5SPK7"/>
<name>A0A6A5SPK7_9PLEO</name>
<dbReference type="Proteomes" id="UP000800038">
    <property type="component" value="Unassembled WGS sequence"/>
</dbReference>